<organism evidence="1 2">
    <name type="scientific">Henosepilachna vigintioctopunctata</name>
    <dbReference type="NCBI Taxonomy" id="420089"/>
    <lineage>
        <taxon>Eukaryota</taxon>
        <taxon>Metazoa</taxon>
        <taxon>Ecdysozoa</taxon>
        <taxon>Arthropoda</taxon>
        <taxon>Hexapoda</taxon>
        <taxon>Insecta</taxon>
        <taxon>Pterygota</taxon>
        <taxon>Neoptera</taxon>
        <taxon>Endopterygota</taxon>
        <taxon>Coleoptera</taxon>
        <taxon>Polyphaga</taxon>
        <taxon>Cucujiformia</taxon>
        <taxon>Coccinelloidea</taxon>
        <taxon>Coccinellidae</taxon>
        <taxon>Epilachninae</taxon>
        <taxon>Epilachnini</taxon>
        <taxon>Henosepilachna</taxon>
    </lineage>
</organism>
<evidence type="ECO:0000313" key="1">
    <source>
        <dbReference type="EMBL" id="KAK9891444.1"/>
    </source>
</evidence>
<protein>
    <submittedName>
        <fullName evidence="1">Uncharacterized protein</fullName>
    </submittedName>
</protein>
<name>A0AAW1VDV4_9CUCU</name>
<reference evidence="1 2" key="1">
    <citation type="submission" date="2023-03" db="EMBL/GenBank/DDBJ databases">
        <title>Genome insight into feeding habits of ladybird beetles.</title>
        <authorList>
            <person name="Li H.-S."/>
            <person name="Huang Y.-H."/>
            <person name="Pang H."/>
        </authorList>
    </citation>
    <scope>NUCLEOTIDE SEQUENCE [LARGE SCALE GENOMIC DNA]</scope>
    <source>
        <strain evidence="1">SYSU_2023b</strain>
        <tissue evidence="1">Whole body</tissue>
    </source>
</reference>
<comment type="caution">
    <text evidence="1">The sequence shown here is derived from an EMBL/GenBank/DDBJ whole genome shotgun (WGS) entry which is preliminary data.</text>
</comment>
<keyword evidence="2" id="KW-1185">Reference proteome</keyword>
<dbReference type="AlphaFoldDB" id="A0AAW1VDV4"/>
<accession>A0AAW1VDV4</accession>
<sequence length="166" mass="18712">MMIPQSIHLYNYDLPPLNFKSKVVRSPSLRAMNNYHNLSIETYDDTLDNLNFLPETETSKYDEPFTISHRSVLSDTSTLDNYGYTAVRSFTPQTVSTISEVGSTKDMGSTVKLVPPKLETSGGHMDIKNGWVKMDGITGSSTVRFSVVTSSRGRKLYNDRNYSCYE</sequence>
<evidence type="ECO:0000313" key="2">
    <source>
        <dbReference type="Proteomes" id="UP001431783"/>
    </source>
</evidence>
<dbReference type="EMBL" id="JARQZJ010000128">
    <property type="protein sequence ID" value="KAK9891444.1"/>
    <property type="molecule type" value="Genomic_DNA"/>
</dbReference>
<gene>
    <name evidence="1" type="ORF">WA026_014677</name>
</gene>
<dbReference type="Proteomes" id="UP001431783">
    <property type="component" value="Unassembled WGS sequence"/>
</dbReference>
<proteinExistence type="predicted"/>